<keyword evidence="5" id="KW-1133">Transmembrane helix</keyword>
<feature type="compositionally biased region" description="Basic and acidic residues" evidence="4">
    <location>
        <begin position="1"/>
        <end position="14"/>
    </location>
</feature>
<evidence type="ECO:0000256" key="5">
    <source>
        <dbReference type="SAM" id="Phobius"/>
    </source>
</evidence>
<evidence type="ECO:0000256" key="3">
    <source>
        <dbReference type="ARBA" id="ARBA00023225"/>
    </source>
</evidence>
<keyword evidence="6" id="KW-0969">Cilium</keyword>
<keyword evidence="6" id="KW-0282">Flagellum</keyword>
<feature type="transmembrane region" description="Helical" evidence="5">
    <location>
        <begin position="33"/>
        <end position="54"/>
    </location>
</feature>
<sequence length="71" mass="7921">MADSSSEEKTEKPSAQKLRKAREEGQLPRSKDMGLAASLFAAFVVISSSFPWYADFVRESFYQRASVRAGD</sequence>
<evidence type="ECO:0000256" key="1">
    <source>
        <dbReference type="ARBA" id="ARBA00021622"/>
    </source>
</evidence>
<keyword evidence="6" id="KW-0966">Cell projection</keyword>
<gene>
    <name evidence="6" type="primary">lfhB_1</name>
    <name evidence="6" type="ORF">NCTC9073_03299</name>
</gene>
<dbReference type="InterPro" id="IPR006135">
    <property type="entry name" value="T3SS_substrate_exporter"/>
</dbReference>
<keyword evidence="2" id="KW-1005">Bacterial flagellum biogenesis</keyword>
<dbReference type="GO" id="GO:0005886">
    <property type="term" value="C:plasma membrane"/>
    <property type="evidence" value="ECO:0007669"/>
    <property type="project" value="TreeGrafter"/>
</dbReference>
<dbReference type="AlphaFoldDB" id="A0A2X1N440"/>
<evidence type="ECO:0000313" key="7">
    <source>
        <dbReference type="Proteomes" id="UP000250780"/>
    </source>
</evidence>
<dbReference type="PANTHER" id="PTHR30531">
    <property type="entry name" value="FLAGELLAR BIOSYNTHETIC PROTEIN FLHB"/>
    <property type="match status" value="1"/>
</dbReference>
<protein>
    <recommendedName>
        <fullName evidence="1">Flagellar biosynthetic protein FlhB</fullName>
    </recommendedName>
</protein>
<organism evidence="6 7">
    <name type="scientific">Escherichia coli</name>
    <dbReference type="NCBI Taxonomy" id="562"/>
    <lineage>
        <taxon>Bacteria</taxon>
        <taxon>Pseudomonadati</taxon>
        <taxon>Pseudomonadota</taxon>
        <taxon>Gammaproteobacteria</taxon>
        <taxon>Enterobacterales</taxon>
        <taxon>Enterobacteriaceae</taxon>
        <taxon>Escherichia</taxon>
    </lineage>
</organism>
<accession>A0A2X1N440</accession>
<proteinExistence type="predicted"/>
<keyword evidence="5" id="KW-0812">Transmembrane</keyword>
<keyword evidence="3" id="KW-1006">Bacterial flagellum protein export</keyword>
<dbReference type="GO" id="GO:0044781">
    <property type="term" value="P:bacterial-type flagellum organization"/>
    <property type="evidence" value="ECO:0007669"/>
    <property type="project" value="UniProtKB-KW"/>
</dbReference>
<name>A0A2X1N440_ECOLX</name>
<keyword evidence="5" id="KW-0472">Membrane</keyword>
<keyword evidence="3" id="KW-0653">Protein transport</keyword>
<evidence type="ECO:0000256" key="4">
    <source>
        <dbReference type="SAM" id="MobiDB-lite"/>
    </source>
</evidence>
<evidence type="ECO:0000256" key="2">
    <source>
        <dbReference type="ARBA" id="ARBA00022795"/>
    </source>
</evidence>
<feature type="region of interest" description="Disordered" evidence="4">
    <location>
        <begin position="1"/>
        <end position="29"/>
    </location>
</feature>
<dbReference type="PANTHER" id="PTHR30531:SF12">
    <property type="entry name" value="FLAGELLAR BIOSYNTHETIC PROTEIN FLHB"/>
    <property type="match status" value="1"/>
</dbReference>
<dbReference type="GO" id="GO:0009306">
    <property type="term" value="P:protein secretion"/>
    <property type="evidence" value="ECO:0007669"/>
    <property type="project" value="InterPro"/>
</dbReference>
<evidence type="ECO:0000313" key="6">
    <source>
        <dbReference type="EMBL" id="SPX11952.1"/>
    </source>
</evidence>
<dbReference type="Pfam" id="PF01312">
    <property type="entry name" value="Bac_export_2"/>
    <property type="match status" value="1"/>
</dbReference>
<keyword evidence="3" id="KW-0813">Transport</keyword>
<reference evidence="6 7" key="1">
    <citation type="submission" date="2018-06" db="EMBL/GenBank/DDBJ databases">
        <authorList>
            <consortium name="Pathogen Informatics"/>
            <person name="Doyle S."/>
        </authorList>
    </citation>
    <scope>NUCLEOTIDE SEQUENCE [LARGE SCALE GENOMIC DNA]</scope>
    <source>
        <strain evidence="6 7">NCTC9073</strain>
    </source>
</reference>
<dbReference type="Proteomes" id="UP000250780">
    <property type="component" value="Unassembled WGS sequence"/>
</dbReference>
<dbReference type="EMBL" id="UASD01000008">
    <property type="protein sequence ID" value="SPX11952.1"/>
    <property type="molecule type" value="Genomic_DNA"/>
</dbReference>